<evidence type="ECO:0000313" key="13">
    <source>
        <dbReference type="Proteomes" id="UP001149813"/>
    </source>
</evidence>
<evidence type="ECO:0000256" key="10">
    <source>
        <dbReference type="HAMAP-Rule" id="MF_03147"/>
    </source>
</evidence>
<dbReference type="FunFam" id="1.10.10.410:FF:000001">
    <property type="entry name" value="Aspartyl/glutamyl-tRNA(Asn/Gln) amidotransferase subunit B"/>
    <property type="match status" value="1"/>
</dbReference>
<dbReference type="Proteomes" id="UP001149813">
    <property type="component" value="Unassembled WGS sequence"/>
</dbReference>
<dbReference type="GO" id="GO:0070681">
    <property type="term" value="P:glutaminyl-tRNAGln biosynthesis via transamidation"/>
    <property type="evidence" value="ECO:0007669"/>
    <property type="project" value="UniProtKB-UniRule"/>
</dbReference>
<dbReference type="PANTHER" id="PTHR11659:SF0">
    <property type="entry name" value="GLUTAMYL-TRNA(GLN) AMIDOTRANSFERASE SUBUNIT B, MITOCHONDRIAL"/>
    <property type="match status" value="1"/>
</dbReference>
<evidence type="ECO:0000256" key="8">
    <source>
        <dbReference type="ARBA" id="ARBA00047380"/>
    </source>
</evidence>
<keyword evidence="6 10" id="KW-0648">Protein biosynthesis</keyword>
<proteinExistence type="inferred from homology"/>
<comment type="catalytic activity">
    <reaction evidence="8">
        <text>L-aspartyl-tRNA(Asn) + L-glutamine + ATP + H2O = L-asparaginyl-tRNA(Asn) + L-glutamate + ADP + phosphate + 2 H(+)</text>
        <dbReference type="Rhea" id="RHEA:14513"/>
        <dbReference type="Rhea" id="RHEA-COMP:9674"/>
        <dbReference type="Rhea" id="RHEA-COMP:9677"/>
        <dbReference type="ChEBI" id="CHEBI:15377"/>
        <dbReference type="ChEBI" id="CHEBI:15378"/>
        <dbReference type="ChEBI" id="CHEBI:29985"/>
        <dbReference type="ChEBI" id="CHEBI:30616"/>
        <dbReference type="ChEBI" id="CHEBI:43474"/>
        <dbReference type="ChEBI" id="CHEBI:58359"/>
        <dbReference type="ChEBI" id="CHEBI:78515"/>
        <dbReference type="ChEBI" id="CHEBI:78516"/>
        <dbReference type="ChEBI" id="CHEBI:456216"/>
    </reaction>
</comment>
<comment type="subunit">
    <text evidence="2">Heterotrimer of A, B and C subunits.</text>
</comment>
<dbReference type="InterPro" id="IPR017958">
    <property type="entry name" value="Gln-tRNA_amidoTrfase_suB_CS"/>
</dbReference>
<dbReference type="InterPro" id="IPR003789">
    <property type="entry name" value="Asn/Gln_tRNA_amidoTrase-B-like"/>
</dbReference>
<dbReference type="NCBIfam" id="TIGR00133">
    <property type="entry name" value="gatB"/>
    <property type="match status" value="1"/>
</dbReference>
<dbReference type="InterPro" id="IPR017959">
    <property type="entry name" value="Asn/Gln-tRNA_amidoTrfase_suB/E"/>
</dbReference>
<evidence type="ECO:0000256" key="6">
    <source>
        <dbReference type="ARBA" id="ARBA00022917"/>
    </source>
</evidence>
<dbReference type="SUPFAM" id="SSF55931">
    <property type="entry name" value="Glutamine synthetase/guanido kinase"/>
    <property type="match status" value="1"/>
</dbReference>
<dbReference type="NCBIfam" id="NF004012">
    <property type="entry name" value="PRK05477.1-2"/>
    <property type="match status" value="1"/>
</dbReference>
<dbReference type="InterPro" id="IPR004413">
    <property type="entry name" value="GatB"/>
</dbReference>
<comment type="catalytic activity">
    <reaction evidence="9 10">
        <text>L-glutamyl-tRNA(Gln) + L-glutamine + ATP + H2O = L-glutaminyl-tRNA(Gln) + L-glutamate + ADP + phosphate + H(+)</text>
        <dbReference type="Rhea" id="RHEA:17521"/>
        <dbReference type="Rhea" id="RHEA-COMP:9681"/>
        <dbReference type="Rhea" id="RHEA-COMP:9684"/>
        <dbReference type="ChEBI" id="CHEBI:15377"/>
        <dbReference type="ChEBI" id="CHEBI:15378"/>
        <dbReference type="ChEBI" id="CHEBI:29985"/>
        <dbReference type="ChEBI" id="CHEBI:30616"/>
        <dbReference type="ChEBI" id="CHEBI:43474"/>
        <dbReference type="ChEBI" id="CHEBI:58359"/>
        <dbReference type="ChEBI" id="CHEBI:78520"/>
        <dbReference type="ChEBI" id="CHEBI:78521"/>
        <dbReference type="ChEBI" id="CHEBI:456216"/>
    </reaction>
</comment>
<dbReference type="InterPro" id="IPR006075">
    <property type="entry name" value="Asn/Gln-tRNA_Trfase_suB/E_cat"/>
</dbReference>
<dbReference type="SMART" id="SM00845">
    <property type="entry name" value="GatB_Yqey"/>
    <property type="match status" value="1"/>
</dbReference>
<dbReference type="InterPro" id="IPR018027">
    <property type="entry name" value="Asn/Gln_amidotransferase"/>
</dbReference>
<accession>A0A9W8CSV1</accession>
<dbReference type="PROSITE" id="PS01234">
    <property type="entry name" value="GATB"/>
    <property type="match status" value="1"/>
</dbReference>
<name>A0A9W8CSV1_9FUNG</name>
<evidence type="ECO:0000313" key="12">
    <source>
        <dbReference type="EMBL" id="KAJ1723011.1"/>
    </source>
</evidence>
<dbReference type="GO" id="GO:0050567">
    <property type="term" value="F:glutaminyl-tRNA synthase (glutamine-hydrolyzing) activity"/>
    <property type="evidence" value="ECO:0007669"/>
    <property type="project" value="UniProtKB-UniRule"/>
</dbReference>
<dbReference type="InterPro" id="IPR014746">
    <property type="entry name" value="Gln_synth/guanido_kin_cat_dom"/>
</dbReference>
<dbReference type="Pfam" id="PF02637">
    <property type="entry name" value="GatB_Yqey"/>
    <property type="match status" value="1"/>
</dbReference>
<keyword evidence="5 10" id="KW-0067">ATP-binding</keyword>
<comment type="similarity">
    <text evidence="1 10">Belongs to the GatB/GatE family. GatB subfamily.</text>
</comment>
<protein>
    <recommendedName>
        <fullName evidence="10">Glutamyl-tRNA(Gln) amidotransferase subunit B, mitochondrial</fullName>
        <shortName evidence="10">Glu-AdT subunit B</shortName>
        <ecNumber evidence="10">6.3.5.-</ecNumber>
    </recommendedName>
</protein>
<dbReference type="HAMAP" id="MF_00121">
    <property type="entry name" value="GatB"/>
    <property type="match status" value="1"/>
</dbReference>
<dbReference type="SUPFAM" id="SSF89095">
    <property type="entry name" value="GatB/YqeY motif"/>
    <property type="match status" value="1"/>
</dbReference>
<comment type="caution">
    <text evidence="12">The sequence shown here is derived from an EMBL/GenBank/DDBJ whole genome shotgun (WGS) entry which is preliminary data.</text>
</comment>
<gene>
    <name evidence="12" type="ORF">LPJ53_002629</name>
</gene>
<evidence type="ECO:0000256" key="4">
    <source>
        <dbReference type="ARBA" id="ARBA00022741"/>
    </source>
</evidence>
<dbReference type="GO" id="GO:0032543">
    <property type="term" value="P:mitochondrial translation"/>
    <property type="evidence" value="ECO:0007669"/>
    <property type="project" value="UniProtKB-UniRule"/>
</dbReference>
<comment type="function">
    <text evidence="10">Allows the formation of correctly charged Gln-tRNA(Gln) through the transamidation of misacylated Glu-tRNA(Gln) in the mitochondria. The reaction takes place in the presence of glutamine and ATP through an activated gamma-phospho-Glu-tRNA(Gln).</text>
</comment>
<reference evidence="12" key="1">
    <citation type="submission" date="2022-07" db="EMBL/GenBank/DDBJ databases">
        <title>Phylogenomic reconstructions and comparative analyses of Kickxellomycotina fungi.</title>
        <authorList>
            <person name="Reynolds N.K."/>
            <person name="Stajich J.E."/>
            <person name="Barry K."/>
            <person name="Grigoriev I.V."/>
            <person name="Crous P."/>
            <person name="Smith M.E."/>
        </authorList>
    </citation>
    <scope>NUCLEOTIDE SEQUENCE</scope>
    <source>
        <strain evidence="12">NBRC 32514</strain>
    </source>
</reference>
<evidence type="ECO:0000256" key="9">
    <source>
        <dbReference type="ARBA" id="ARBA00047913"/>
    </source>
</evidence>
<evidence type="ECO:0000256" key="2">
    <source>
        <dbReference type="ARBA" id="ARBA00011123"/>
    </source>
</evidence>
<dbReference type="GO" id="GO:0005524">
    <property type="term" value="F:ATP binding"/>
    <property type="evidence" value="ECO:0007669"/>
    <property type="project" value="UniProtKB-KW"/>
</dbReference>
<dbReference type="PANTHER" id="PTHR11659">
    <property type="entry name" value="GLUTAMYL-TRNA GLN AMIDOTRANSFERASE SUBUNIT B MITOCHONDRIAL AND PROKARYOTIC PET112-RELATED"/>
    <property type="match status" value="1"/>
</dbReference>
<dbReference type="InterPro" id="IPR023168">
    <property type="entry name" value="GatB_Yqey_C_2"/>
</dbReference>
<keyword evidence="13" id="KW-1185">Reference proteome</keyword>
<dbReference type="Gene3D" id="1.10.10.410">
    <property type="match status" value="1"/>
</dbReference>
<dbReference type="OrthoDB" id="1722066at2759"/>
<dbReference type="GO" id="GO:0005739">
    <property type="term" value="C:mitochondrion"/>
    <property type="evidence" value="ECO:0007669"/>
    <property type="project" value="UniProtKB-SubCell"/>
</dbReference>
<keyword evidence="4 10" id="KW-0547">Nucleotide-binding</keyword>
<comment type="subunit">
    <text evidence="10">Subunit of the heterotrimeric GatCAB amidotransferase (AdT) complex, composed of A, B and C subunits.</text>
</comment>
<sequence length="446" mass="49801">MVDASIPGSLPRLNPQCVDIAARAILGLNGQVQHMSSFDRKHYFYYDQPLGYQITQHFYPIGRGGFIELGPDEGFDYTKRVRIHQVQLEQDTAKSVHGVSPGHVLIDLNRAGVALIEVVSDPDIDTAEEATQFVRKMQMLLRHIGVSNCNMEDGSIRCDVNVSVYHRDSDRLSGTRCELKNLNSLKVIRNAIDAEATRQKGLLAAGGVVDQETRGFNAQKGVTYLSRSKESAPDYRYMPDPDIPEVRISDSWIKRVQSMLPELPEATRLRLGKQYGLSREDIETMINEPGCVSFFERSVSGRDPKRVAAWITSEVFGQLSYRAQRLANSLLTVEQFCGMFDALSSGLITSAQAKQLLIEFMDGEKRSASEMIKVHGWKVISDDAQIRDIVSKILDSHPKEVAGYLKGQKRRLNFLVGKAMAATKGQARPQDVSRIVKELLEVSISV</sequence>
<evidence type="ECO:0000256" key="3">
    <source>
        <dbReference type="ARBA" id="ARBA00022598"/>
    </source>
</evidence>
<dbReference type="AlphaFoldDB" id="A0A9W8CSV1"/>
<keyword evidence="10" id="KW-0496">Mitochondrion</keyword>
<dbReference type="EC" id="6.3.5.-" evidence="10"/>
<evidence type="ECO:0000256" key="7">
    <source>
        <dbReference type="ARBA" id="ARBA00024799"/>
    </source>
</evidence>
<dbReference type="GO" id="GO:0030956">
    <property type="term" value="C:glutamyl-tRNA(Gln) amidotransferase complex"/>
    <property type="evidence" value="ECO:0007669"/>
    <property type="project" value="UniProtKB-UniRule"/>
</dbReference>
<feature type="domain" description="Asn/Gln amidotransferase" evidence="11">
    <location>
        <begin position="293"/>
        <end position="440"/>
    </location>
</feature>
<keyword evidence="3 10" id="KW-0436">Ligase</keyword>
<dbReference type="InterPro" id="IPR042114">
    <property type="entry name" value="GatB_C_1"/>
</dbReference>
<dbReference type="Pfam" id="PF02934">
    <property type="entry name" value="GatB_N"/>
    <property type="match status" value="1"/>
</dbReference>
<dbReference type="Gene3D" id="1.10.150.380">
    <property type="entry name" value="GatB domain, N-terminal subdomain"/>
    <property type="match status" value="1"/>
</dbReference>
<dbReference type="EMBL" id="JANBOJ010000085">
    <property type="protein sequence ID" value="KAJ1723011.1"/>
    <property type="molecule type" value="Genomic_DNA"/>
</dbReference>
<evidence type="ECO:0000256" key="1">
    <source>
        <dbReference type="ARBA" id="ARBA00005306"/>
    </source>
</evidence>
<organism evidence="12 13">
    <name type="scientific">Coemansia erecta</name>
    <dbReference type="NCBI Taxonomy" id="147472"/>
    <lineage>
        <taxon>Eukaryota</taxon>
        <taxon>Fungi</taxon>
        <taxon>Fungi incertae sedis</taxon>
        <taxon>Zoopagomycota</taxon>
        <taxon>Kickxellomycotina</taxon>
        <taxon>Kickxellomycetes</taxon>
        <taxon>Kickxellales</taxon>
        <taxon>Kickxellaceae</taxon>
        <taxon>Coemansia</taxon>
    </lineage>
</organism>
<comment type="subcellular location">
    <subcellularLocation>
        <location evidence="10">Mitochondrion</location>
    </subcellularLocation>
</comment>
<evidence type="ECO:0000259" key="11">
    <source>
        <dbReference type="SMART" id="SM00845"/>
    </source>
</evidence>
<evidence type="ECO:0000256" key="5">
    <source>
        <dbReference type="ARBA" id="ARBA00022840"/>
    </source>
</evidence>
<dbReference type="NCBIfam" id="NF004014">
    <property type="entry name" value="PRK05477.1-4"/>
    <property type="match status" value="1"/>
</dbReference>
<comment type="function">
    <text evidence="7">Allows the formation of correctly charged Asn-tRNA(Asn) or Gln-tRNA(Gln) through the transamidation of misacylated Asp-tRNA(Asn) or Glu-tRNA(Gln) in organisms which lack either or both of asparaginyl-tRNA or glutaminyl-tRNA synthetases. The reaction takes place in the presence of glutamine and ATP through an activated phospho-Asp-tRNA(Asn) or phospho-Glu-tRNA(Gln).</text>
</comment>